<comment type="caution">
    <text evidence="1">The sequence shown here is derived from an EMBL/GenBank/DDBJ whole genome shotgun (WGS) entry which is preliminary data.</text>
</comment>
<evidence type="ECO:0000313" key="1">
    <source>
        <dbReference type="EMBL" id="NVI44905.1"/>
    </source>
</evidence>
<organism evidence="1">
    <name type="scientific">Bradyrhizobium septentrionale</name>
    <dbReference type="NCBI Taxonomy" id="1404411"/>
    <lineage>
        <taxon>Bacteria</taxon>
        <taxon>Pseudomonadati</taxon>
        <taxon>Pseudomonadota</taxon>
        <taxon>Alphaproteobacteria</taxon>
        <taxon>Hyphomicrobiales</taxon>
        <taxon>Nitrobacteraceae</taxon>
        <taxon>Bradyrhizobium</taxon>
    </lineage>
</organism>
<sequence>MNEFVLNGLVKRRATLAGDIENTHEALRKMVLDLESLGARPDMFS</sequence>
<dbReference type="EMBL" id="JAAOLE020000001">
    <property type="protein sequence ID" value="NVI44905.1"/>
    <property type="molecule type" value="Genomic_DNA"/>
</dbReference>
<dbReference type="RefSeq" id="WP_166202816.1">
    <property type="nucleotide sequence ID" value="NZ_CP088285.1"/>
</dbReference>
<name>A0A973W0J9_9BRAD</name>
<reference evidence="1" key="1">
    <citation type="submission" date="2020-06" db="EMBL/GenBank/DDBJ databases">
        <title>Whole Genome Sequence of Bradyrhizobium sp. Strain 1S1.</title>
        <authorList>
            <person name="Bromfield E.S.P."/>
            <person name="Cloutier S."/>
        </authorList>
    </citation>
    <scope>NUCLEOTIDE SEQUENCE [LARGE SCALE GENOMIC DNA]</scope>
    <source>
        <strain evidence="1">1S1</strain>
    </source>
</reference>
<accession>A0A973W0J9</accession>
<gene>
    <name evidence="1" type="ORF">HAP48_018500</name>
</gene>
<dbReference type="AlphaFoldDB" id="A0A973W0J9"/>
<proteinExistence type="predicted"/>
<protein>
    <submittedName>
        <fullName evidence="1">Uncharacterized protein</fullName>
    </submittedName>
</protein>